<keyword evidence="1" id="KW-0479">Metal-binding</keyword>
<comment type="caution">
    <text evidence="2">The sequence shown here is derived from an EMBL/GenBank/DDBJ whole genome shotgun (WGS) entry which is preliminary data.</text>
</comment>
<feature type="binding site" evidence="1">
    <location>
        <position position="162"/>
    </location>
    <ligand>
        <name>a divalent metal cation</name>
        <dbReference type="ChEBI" id="CHEBI:60240"/>
        <label>2</label>
    </ligand>
</feature>
<dbReference type="KEGG" id="blac:94344691"/>
<accession>A0A976FLC7</accession>
<dbReference type="RefSeq" id="XP_067818173.1">
    <property type="nucleotide sequence ID" value="XM_067959020.1"/>
</dbReference>
<evidence type="ECO:0000313" key="3">
    <source>
        <dbReference type="Proteomes" id="UP000294530"/>
    </source>
</evidence>
<dbReference type="OrthoDB" id="6079689at2759"/>
<dbReference type="PIRSF" id="PIRSF005902">
    <property type="entry name" value="DNase_TatD"/>
    <property type="match status" value="1"/>
</dbReference>
<organism evidence="2 3">
    <name type="scientific">Bremia lactucae</name>
    <name type="common">Lettuce downy mildew</name>
    <dbReference type="NCBI Taxonomy" id="4779"/>
    <lineage>
        <taxon>Eukaryota</taxon>
        <taxon>Sar</taxon>
        <taxon>Stramenopiles</taxon>
        <taxon>Oomycota</taxon>
        <taxon>Peronosporomycetes</taxon>
        <taxon>Peronosporales</taxon>
        <taxon>Peronosporaceae</taxon>
        <taxon>Bremia</taxon>
    </lineage>
</organism>
<dbReference type="Proteomes" id="UP000294530">
    <property type="component" value="Unassembled WGS sequence"/>
</dbReference>
<dbReference type="GeneID" id="94344691"/>
<evidence type="ECO:0000256" key="1">
    <source>
        <dbReference type="PIRSR" id="PIRSR005902-1"/>
    </source>
</evidence>
<name>A0A976FLC7_BRELC</name>
<evidence type="ECO:0000313" key="2">
    <source>
        <dbReference type="EMBL" id="TDH68674.1"/>
    </source>
</evidence>
<gene>
    <name evidence="2" type="ORF">CCR75_000915</name>
</gene>
<dbReference type="GO" id="GO:0046872">
    <property type="term" value="F:metal ion binding"/>
    <property type="evidence" value="ECO:0007669"/>
    <property type="project" value="UniProtKB-KW"/>
</dbReference>
<feature type="binding site" evidence="1">
    <location>
        <position position="191"/>
    </location>
    <ligand>
        <name>a divalent metal cation</name>
        <dbReference type="ChEBI" id="CHEBI:60240"/>
        <label>2</label>
    </ligand>
</feature>
<evidence type="ECO:0008006" key="4">
    <source>
        <dbReference type="Google" id="ProtNLM"/>
    </source>
</evidence>
<reference evidence="2 3" key="1">
    <citation type="journal article" date="2021" name="Genome Biol.">
        <title>AFLAP: assembly-free linkage analysis pipeline using k-mers from genome sequencing data.</title>
        <authorList>
            <person name="Fletcher K."/>
            <person name="Zhang L."/>
            <person name="Gil J."/>
            <person name="Han R."/>
            <person name="Cavanaugh K."/>
            <person name="Michelmore R."/>
        </authorList>
    </citation>
    <scope>NUCLEOTIDE SEQUENCE [LARGE SCALE GENOMIC DNA]</scope>
    <source>
        <strain evidence="2 3">SF5</strain>
    </source>
</reference>
<feature type="binding site" evidence="1">
    <location>
        <position position="27"/>
    </location>
    <ligand>
        <name>a divalent metal cation</name>
        <dbReference type="ChEBI" id="CHEBI:60240"/>
        <label>1</label>
    </ligand>
</feature>
<keyword evidence="3" id="KW-1185">Reference proteome</keyword>
<dbReference type="PANTHER" id="PTHR47176">
    <property type="entry name" value="OSJNBA0020J04.13 PROTEIN"/>
    <property type="match status" value="1"/>
</dbReference>
<dbReference type="Pfam" id="PF01026">
    <property type="entry name" value="TatD_DNase"/>
    <property type="match status" value="1"/>
</dbReference>
<sequence>MCIYAAKIMPTRTSCGMAFPLIDAHCHLHDKQFRPSGTLSNHQVLTDVLLRAQNARVSHVVSCATHEEDWRVLEQLMEQQSHRKYLRILTAFGIHPWWAQKCTSSSLQLLRNILMRYPAASVGEIGLCKSARGQSVPVNVQEEAFRAQLLLAADLERACVVHCVGYYGKLLAILQELELAREKLPPVLVLHSFGGSTDVMQSFLKLQGMKIFISLNAKQLTHPTMKKAVACCKNVPLKALLLETDAPYQAPLMKHAEKVVNRKDFCGVPLLCQEESAGVNEPCMVQLALLSAAEIRGTPLDVVAAAVYQNSKEAFGITTI</sequence>
<dbReference type="GO" id="GO:0016788">
    <property type="term" value="F:hydrolase activity, acting on ester bonds"/>
    <property type="evidence" value="ECO:0007669"/>
    <property type="project" value="InterPro"/>
</dbReference>
<feature type="binding site" evidence="1">
    <location>
        <position position="25"/>
    </location>
    <ligand>
        <name>a divalent metal cation</name>
        <dbReference type="ChEBI" id="CHEBI:60240"/>
        <label>1</label>
    </ligand>
</feature>
<feature type="binding site" evidence="1">
    <location>
        <position position="245"/>
    </location>
    <ligand>
        <name>a divalent metal cation</name>
        <dbReference type="ChEBI" id="CHEBI:60240"/>
        <label>1</label>
    </ligand>
</feature>
<protein>
    <recommendedName>
        <fullName evidence="4">TatD related DNase</fullName>
    </recommendedName>
</protein>
<dbReference type="EMBL" id="SHOA02000016">
    <property type="protein sequence ID" value="TDH68674.1"/>
    <property type="molecule type" value="Genomic_DNA"/>
</dbReference>
<dbReference type="AlphaFoldDB" id="A0A976FLC7"/>
<dbReference type="CDD" id="cd01310">
    <property type="entry name" value="TatD_DNAse"/>
    <property type="match status" value="1"/>
</dbReference>
<dbReference type="InterPro" id="IPR032466">
    <property type="entry name" value="Metal_Hydrolase"/>
</dbReference>
<dbReference type="Gene3D" id="3.20.20.140">
    <property type="entry name" value="Metal-dependent hydrolases"/>
    <property type="match status" value="1"/>
</dbReference>
<feature type="binding site" evidence="1">
    <location>
        <position position="124"/>
    </location>
    <ligand>
        <name>a divalent metal cation</name>
        <dbReference type="ChEBI" id="CHEBI:60240"/>
        <label>1</label>
    </ligand>
</feature>
<proteinExistence type="predicted"/>
<dbReference type="InterPro" id="IPR001130">
    <property type="entry name" value="TatD-like"/>
</dbReference>
<dbReference type="SUPFAM" id="SSF51556">
    <property type="entry name" value="Metallo-dependent hydrolases"/>
    <property type="match status" value="1"/>
</dbReference>
<dbReference type="PANTHER" id="PTHR47176:SF1">
    <property type="entry name" value="OS04G0577500 PROTEIN"/>
    <property type="match status" value="1"/>
</dbReference>